<reference evidence="4 5" key="1">
    <citation type="submission" date="2020-01" db="EMBL/GenBank/DDBJ databases">
        <title>Complete Genome Sequence of Pseudomonas putida Strain TS312, Harboring the HdtS type N-acyl-homoserine Lactone Synthase, Isolated from a Paper Mill.</title>
        <authorList>
            <person name="Hosoe A."/>
            <person name="Suenaga T."/>
            <person name="Sugi T."/>
            <person name="Izumi T."/>
            <person name="Nagai N."/>
            <person name="Terada A."/>
        </authorList>
    </citation>
    <scope>NUCLEOTIDE SEQUENCE [LARGE SCALE GENOMIC DNA]</scope>
    <source>
        <strain evidence="4 5">TS312</strain>
    </source>
</reference>
<proteinExistence type="inferred from homology"/>
<protein>
    <submittedName>
        <fullName evidence="4">Short-chain dehydrogenase</fullName>
    </submittedName>
</protein>
<dbReference type="EMBL" id="AP022324">
    <property type="protein sequence ID" value="BBU43305.1"/>
    <property type="molecule type" value="Genomic_DNA"/>
</dbReference>
<dbReference type="AlphaFoldDB" id="A0A7U6LZR1"/>
<dbReference type="SUPFAM" id="SSF51735">
    <property type="entry name" value="NAD(P)-binding Rossmann-fold domains"/>
    <property type="match status" value="1"/>
</dbReference>
<sequence length="239" mass="24875">MSAITTVGKEVLITGANGGLGLALIEAFLAAGASRVYAACRNPERLLFDHPQVEAVDLDVTDQQQVAQVASRVRVDILVNNAGLNRQQRLLGTEDPEAAAQEMAVNYFATLAMMRAFAPTLVERTGAIVNVLSILARVALPAMGSLCASKAAALRLTEAARAELAGQVQVMAVLPGAIDTAMSRDVAGAKASPRDVADAIVAGLASGATEVYPDPMALDVAHKLAANRASTQAYFARHL</sequence>
<dbReference type="InterPro" id="IPR036291">
    <property type="entry name" value="NAD(P)-bd_dom_sf"/>
</dbReference>
<keyword evidence="2" id="KW-0560">Oxidoreductase</keyword>
<dbReference type="Gene3D" id="3.40.50.720">
    <property type="entry name" value="NAD(P)-binding Rossmann-like Domain"/>
    <property type="match status" value="1"/>
</dbReference>
<evidence type="ECO:0000313" key="5">
    <source>
        <dbReference type="Proteomes" id="UP000464661"/>
    </source>
</evidence>
<dbReference type="Proteomes" id="UP000464661">
    <property type="component" value="Chromosome"/>
</dbReference>
<evidence type="ECO:0000256" key="1">
    <source>
        <dbReference type="ARBA" id="ARBA00006484"/>
    </source>
</evidence>
<dbReference type="RefSeq" id="WP_025754663.1">
    <property type="nucleotide sequence ID" value="NZ_AP022324.1"/>
</dbReference>
<dbReference type="PANTHER" id="PTHR44169">
    <property type="entry name" value="NADPH-DEPENDENT 1-ACYLDIHYDROXYACETONE PHOSPHATE REDUCTASE"/>
    <property type="match status" value="1"/>
</dbReference>
<evidence type="ECO:0000313" key="4">
    <source>
        <dbReference type="EMBL" id="BBU43305.1"/>
    </source>
</evidence>
<dbReference type="PRINTS" id="PR00081">
    <property type="entry name" value="GDHRDH"/>
</dbReference>
<dbReference type="Pfam" id="PF00106">
    <property type="entry name" value="adh_short"/>
    <property type="match status" value="1"/>
</dbReference>
<organism evidence="4 5">
    <name type="scientific">Pseudomonas putida</name>
    <name type="common">Arthrobacter siderocapsulatus</name>
    <dbReference type="NCBI Taxonomy" id="303"/>
    <lineage>
        <taxon>Bacteria</taxon>
        <taxon>Pseudomonadati</taxon>
        <taxon>Pseudomonadota</taxon>
        <taxon>Gammaproteobacteria</taxon>
        <taxon>Pseudomonadales</taxon>
        <taxon>Pseudomonadaceae</taxon>
        <taxon>Pseudomonas</taxon>
    </lineage>
</organism>
<dbReference type="PRINTS" id="PR00080">
    <property type="entry name" value="SDRFAMILY"/>
</dbReference>
<name>A0A7U6LZR1_PSEPU</name>
<evidence type="ECO:0000256" key="2">
    <source>
        <dbReference type="ARBA" id="ARBA00023002"/>
    </source>
</evidence>
<gene>
    <name evidence="4" type="ORF">PPTS312_12200</name>
</gene>
<dbReference type="PANTHER" id="PTHR44169:SF6">
    <property type="entry name" value="NADPH-DEPENDENT 1-ACYLDIHYDROXYACETONE PHOSPHATE REDUCTASE"/>
    <property type="match status" value="1"/>
</dbReference>
<comment type="similarity">
    <text evidence="1 3">Belongs to the short-chain dehydrogenases/reductases (SDR) family.</text>
</comment>
<dbReference type="GO" id="GO:0016491">
    <property type="term" value="F:oxidoreductase activity"/>
    <property type="evidence" value="ECO:0007669"/>
    <property type="project" value="UniProtKB-KW"/>
</dbReference>
<evidence type="ECO:0000256" key="3">
    <source>
        <dbReference type="RuleBase" id="RU000363"/>
    </source>
</evidence>
<dbReference type="InterPro" id="IPR002347">
    <property type="entry name" value="SDR_fam"/>
</dbReference>
<accession>A0A7U6LZR1</accession>